<dbReference type="Pfam" id="PF02541">
    <property type="entry name" value="Ppx-GppA"/>
    <property type="match status" value="1"/>
</dbReference>
<dbReference type="EMBL" id="CP047652">
    <property type="protein sequence ID" value="QHI95414.1"/>
    <property type="molecule type" value="Genomic_DNA"/>
</dbReference>
<proteinExistence type="predicted"/>
<dbReference type="AlphaFoldDB" id="A0A6P1NG24"/>
<dbReference type="CDD" id="cd24052">
    <property type="entry name" value="ASKHA_NBD_HpPPX-GppA-like"/>
    <property type="match status" value="1"/>
</dbReference>
<keyword evidence="4" id="KW-1185">Reference proteome</keyword>
<dbReference type="Pfam" id="PF21697">
    <property type="entry name" value="Ppx_C"/>
    <property type="match status" value="1"/>
</dbReference>
<accession>A0A6P1NG24</accession>
<dbReference type="Gene3D" id="3.30.420.150">
    <property type="entry name" value="Exopolyphosphatase. Domain 2"/>
    <property type="match status" value="1"/>
</dbReference>
<name>A0A6P1NG24_9PROT</name>
<dbReference type="InterPro" id="IPR048951">
    <property type="entry name" value="Ppx_C"/>
</dbReference>
<feature type="domain" description="Exopolyphosphatase C-terminal" evidence="2">
    <location>
        <begin position="315"/>
        <end position="487"/>
    </location>
</feature>
<sequence length="497" mass="55066">MELHHKKRAAIVDLGSNSVRMVVFEGVTRNPVISFNEKHTLRLGKGLDKTGLLNEEGVKKAKNVLARFAIIAHAMRADPFHIVATAAVRDATNGAAFIKEAQSLLPNAQFRILNGEEEADYAANGVLCALPEANGLVADIGGGSLELIHIAQQRYHKATSTHLGVIRLRERSEDSVKKAYSLAQDCLKQVDWLAKMKGKALYLVGGGFRTLARLDIARRNYPLNIVHLLRYSAQEANDLALWIFQSSSEKLEKLGNVSRKRVTDAPYAAAVLLSLIKEMAPSEIIFSANGLREGWYMQHVAESLWKQEPMVALLEELAGRFSRNVMAPELLYNWTTPLFKGPEGLGETGYLARLRYFSCLVSDIGAFAHPQYRAEQSYRLILYNQGVSFDHQTRAFLALVIGIRYGISRKDPLLDISRDILDENLFTHALTLGTLLRLAYSLCAGTDFLLGACHLSLQKNVLSLDLKAGSIRSVGSAVEQRLKRLATELNKPFAIVT</sequence>
<evidence type="ECO:0000313" key="3">
    <source>
        <dbReference type="EMBL" id="QHI95414.1"/>
    </source>
</evidence>
<feature type="domain" description="Ppx/GppA phosphatase N-terminal" evidence="1">
    <location>
        <begin position="29"/>
        <end position="298"/>
    </location>
</feature>
<dbReference type="PANTHER" id="PTHR30005">
    <property type="entry name" value="EXOPOLYPHOSPHATASE"/>
    <property type="match status" value="1"/>
</dbReference>
<dbReference type="PANTHER" id="PTHR30005:SF0">
    <property type="entry name" value="RETROGRADE REGULATION PROTEIN 2"/>
    <property type="match status" value="1"/>
</dbReference>
<dbReference type="KEGG" id="bomb:GT348_03255"/>
<evidence type="ECO:0000259" key="1">
    <source>
        <dbReference type="Pfam" id="PF02541"/>
    </source>
</evidence>
<dbReference type="GO" id="GO:0016462">
    <property type="term" value="F:pyrophosphatase activity"/>
    <property type="evidence" value="ECO:0007669"/>
    <property type="project" value="TreeGrafter"/>
</dbReference>
<dbReference type="Gene3D" id="1.10.3210.10">
    <property type="entry name" value="Hypothetical protein af1432"/>
    <property type="match status" value="1"/>
</dbReference>
<dbReference type="Proteomes" id="UP000463975">
    <property type="component" value="Chromosome"/>
</dbReference>
<dbReference type="InterPro" id="IPR043129">
    <property type="entry name" value="ATPase_NBD"/>
</dbReference>
<evidence type="ECO:0000313" key="4">
    <source>
        <dbReference type="Proteomes" id="UP000463975"/>
    </source>
</evidence>
<dbReference type="RefSeq" id="WP_160618491.1">
    <property type="nucleotide sequence ID" value="NZ_CP047652.1"/>
</dbReference>
<dbReference type="InterPro" id="IPR003695">
    <property type="entry name" value="Ppx_GppA_N"/>
</dbReference>
<protein>
    <submittedName>
        <fullName evidence="3">Ppx/GppA family phosphatase</fullName>
    </submittedName>
</protein>
<evidence type="ECO:0000259" key="2">
    <source>
        <dbReference type="Pfam" id="PF21697"/>
    </source>
</evidence>
<dbReference type="InterPro" id="IPR050273">
    <property type="entry name" value="GppA/Ppx_hydrolase"/>
</dbReference>
<gene>
    <name evidence="3" type="ORF">GT348_03255</name>
</gene>
<organism evidence="3 4">
    <name type="scientific">Aristophania vespae</name>
    <dbReference type="NCBI Taxonomy" id="2697033"/>
    <lineage>
        <taxon>Bacteria</taxon>
        <taxon>Pseudomonadati</taxon>
        <taxon>Pseudomonadota</taxon>
        <taxon>Alphaproteobacteria</taxon>
        <taxon>Acetobacterales</taxon>
        <taxon>Acetobacteraceae</taxon>
        <taxon>Aristophania</taxon>
    </lineage>
</organism>
<dbReference type="SUPFAM" id="SSF53067">
    <property type="entry name" value="Actin-like ATPase domain"/>
    <property type="match status" value="2"/>
</dbReference>
<dbReference type="Gene3D" id="3.30.420.40">
    <property type="match status" value="1"/>
</dbReference>
<dbReference type="SUPFAM" id="SSF109604">
    <property type="entry name" value="HD-domain/PDEase-like"/>
    <property type="match status" value="1"/>
</dbReference>
<reference evidence="3 4" key="1">
    <citation type="submission" date="2020-01" db="EMBL/GenBank/DDBJ databases">
        <title>Genome sequencing of strain KACC 21507.</title>
        <authorList>
            <person name="Heo J."/>
            <person name="Kim S.-J."/>
            <person name="Kim J.-S."/>
            <person name="Hong S.-B."/>
            <person name="Kwon S.-W."/>
        </authorList>
    </citation>
    <scope>NUCLEOTIDE SEQUENCE [LARGE SCALE GENOMIC DNA]</scope>
    <source>
        <strain evidence="3 4">KACC 21507</strain>
    </source>
</reference>